<sequence length="123" mass="13169">MFKCLAPLKNNLCDRASQRLIGLLLVLGSSLAFAELPTMEAPSRGEGSGLIDTIKNYAYDGGILLGLLIALLAFLGVAWHSLTVYADVQNQRKTWKDLGAVVGIGALLVVIIIWFLTKAAAIL</sequence>
<evidence type="ECO:0000313" key="3">
    <source>
        <dbReference type="Proteomes" id="UP000035212"/>
    </source>
</evidence>
<dbReference type="PATRIC" id="fig|587753.11.peg.5036"/>
<gene>
    <name evidence="2" type="ORF">VM99_24535</name>
</gene>
<dbReference type="InterPro" id="IPR021356">
    <property type="entry name" value="Integr_conj_element_PFL4702"/>
</dbReference>
<reference evidence="3" key="2">
    <citation type="submission" date="2015-03" db="EMBL/GenBank/DDBJ databases">
        <authorList>
            <person name="Deng P."/>
            <person name="Lu S."/>
        </authorList>
    </citation>
    <scope>NUCLEOTIDE SEQUENCE [LARGE SCALE GENOMIC DNA]</scope>
    <source>
        <strain evidence="3">UFB2</strain>
    </source>
</reference>
<dbReference type="Pfam" id="PF11190">
    <property type="entry name" value="DUF2976"/>
    <property type="match status" value="1"/>
</dbReference>
<name>A0A0G3GIV8_9PSED</name>
<organism evidence="2 3">
    <name type="scientific">Pseudomonas chlororaphis</name>
    <dbReference type="NCBI Taxonomy" id="587753"/>
    <lineage>
        <taxon>Bacteria</taxon>
        <taxon>Pseudomonadati</taxon>
        <taxon>Pseudomonadota</taxon>
        <taxon>Gammaproteobacteria</taxon>
        <taxon>Pseudomonadales</taxon>
        <taxon>Pseudomonadaceae</taxon>
        <taxon>Pseudomonas</taxon>
    </lineage>
</organism>
<accession>A0A0G3GIV8</accession>
<feature type="transmembrane region" description="Helical" evidence="1">
    <location>
        <begin position="98"/>
        <end position="117"/>
    </location>
</feature>
<dbReference type="NCBIfam" id="TIGR03745">
    <property type="entry name" value="conj_TIGR03745"/>
    <property type="match status" value="1"/>
</dbReference>
<dbReference type="EMBL" id="CP011020">
    <property type="protein sequence ID" value="AKK01074.1"/>
    <property type="molecule type" value="Genomic_DNA"/>
</dbReference>
<dbReference type="Proteomes" id="UP000035212">
    <property type="component" value="Chromosome"/>
</dbReference>
<keyword evidence="1" id="KW-0472">Membrane</keyword>
<reference evidence="2 3" key="1">
    <citation type="journal article" date="2015" name="Stand. Genomic Sci.">
        <title>Complete genome of Pseudomonas chlororaphis strain UFB2, a soil bacterium with antibacterial activity against bacterial canker pathogen of tomato.</title>
        <authorList>
            <person name="Deng P."/>
            <person name="Wang X."/>
            <person name="Baird S.M."/>
            <person name="Lu S.E."/>
        </authorList>
    </citation>
    <scope>NUCLEOTIDE SEQUENCE [LARGE SCALE GENOMIC DNA]</scope>
    <source>
        <strain evidence="2 3">UFB2</strain>
    </source>
</reference>
<feature type="transmembrane region" description="Helical" evidence="1">
    <location>
        <begin position="63"/>
        <end position="86"/>
    </location>
</feature>
<evidence type="ECO:0000313" key="2">
    <source>
        <dbReference type="EMBL" id="AKK01074.1"/>
    </source>
</evidence>
<proteinExistence type="predicted"/>
<evidence type="ECO:0000256" key="1">
    <source>
        <dbReference type="SAM" id="Phobius"/>
    </source>
</evidence>
<protein>
    <submittedName>
        <fullName evidence="2">Conjugal transfer protein</fullName>
    </submittedName>
</protein>
<keyword evidence="1" id="KW-0812">Transmembrane</keyword>
<keyword evidence="1" id="KW-1133">Transmembrane helix</keyword>
<dbReference type="AlphaFoldDB" id="A0A0G3GIV8"/>